<dbReference type="AlphaFoldDB" id="A0A919Y965"/>
<dbReference type="SMART" id="SM00345">
    <property type="entry name" value="HTH_GNTR"/>
    <property type="match status" value="1"/>
</dbReference>
<dbReference type="Gene3D" id="1.10.10.10">
    <property type="entry name" value="Winged helix-like DNA-binding domain superfamily/Winged helix DNA-binding domain"/>
    <property type="match status" value="1"/>
</dbReference>
<dbReference type="InterPro" id="IPR036390">
    <property type="entry name" value="WH_DNA-bd_sf"/>
</dbReference>
<keyword evidence="1" id="KW-0805">Transcription regulation</keyword>
<dbReference type="CDD" id="cd07377">
    <property type="entry name" value="WHTH_GntR"/>
    <property type="match status" value="1"/>
</dbReference>
<evidence type="ECO:0000256" key="2">
    <source>
        <dbReference type="ARBA" id="ARBA00023125"/>
    </source>
</evidence>
<dbReference type="RefSeq" id="WP_212977520.1">
    <property type="nucleotide sequence ID" value="NZ_AP025343.1"/>
</dbReference>
<dbReference type="PANTHER" id="PTHR38445">
    <property type="entry name" value="HTH-TYPE TRANSCRIPTIONAL REPRESSOR YTRA"/>
    <property type="match status" value="1"/>
</dbReference>
<evidence type="ECO:0000313" key="6">
    <source>
        <dbReference type="Proteomes" id="UP000682811"/>
    </source>
</evidence>
<keyword evidence="6" id="KW-1185">Reference proteome</keyword>
<feature type="domain" description="HTH gntR-type" evidence="4">
    <location>
        <begin position="9"/>
        <end position="77"/>
    </location>
</feature>
<sequence length="140" mass="15634">MSIEFDNNLPIYLQIMNHIKKQIVSGLLQPGDKIPSVRELAADLQINPNTVQRTFQELEREEVVETKRGLGRYVTSEESKIMTIKKEMAGDLLHQFIHGMQELGFRNQDIVTIVKEAVAADAGNGLERKGENADGNAAES</sequence>
<dbReference type="EMBL" id="BORT01000004">
    <property type="protein sequence ID" value="GIO46489.1"/>
    <property type="molecule type" value="Genomic_DNA"/>
</dbReference>
<dbReference type="SUPFAM" id="SSF46785">
    <property type="entry name" value="Winged helix' DNA-binding domain"/>
    <property type="match status" value="1"/>
</dbReference>
<dbReference type="Proteomes" id="UP000682811">
    <property type="component" value="Unassembled WGS sequence"/>
</dbReference>
<evidence type="ECO:0000259" key="4">
    <source>
        <dbReference type="PROSITE" id="PS50949"/>
    </source>
</evidence>
<gene>
    <name evidence="5" type="ORF">J34TS1_12540</name>
</gene>
<reference evidence="5 6" key="1">
    <citation type="submission" date="2021-03" db="EMBL/GenBank/DDBJ databases">
        <title>Antimicrobial resistance genes in bacteria isolated from Japanese honey, and their potential for conferring macrolide and lincosamide resistance in the American foulbrood pathogen Paenibacillus larvae.</title>
        <authorList>
            <person name="Okamoto M."/>
            <person name="Kumagai M."/>
            <person name="Kanamori H."/>
            <person name="Takamatsu D."/>
        </authorList>
    </citation>
    <scope>NUCLEOTIDE SEQUENCE [LARGE SCALE GENOMIC DNA]</scope>
    <source>
        <strain evidence="5 6">J34TS1</strain>
    </source>
</reference>
<dbReference type="PROSITE" id="PS50949">
    <property type="entry name" value="HTH_GNTR"/>
    <property type="match status" value="1"/>
</dbReference>
<protein>
    <submittedName>
        <fullName evidence="5">GntR family transcriptional regulator</fullName>
    </submittedName>
</protein>
<evidence type="ECO:0000313" key="5">
    <source>
        <dbReference type="EMBL" id="GIO46489.1"/>
    </source>
</evidence>
<accession>A0A919Y965</accession>
<dbReference type="Pfam" id="PF00392">
    <property type="entry name" value="GntR"/>
    <property type="match status" value="1"/>
</dbReference>
<keyword evidence="3" id="KW-0804">Transcription</keyword>
<keyword evidence="2" id="KW-0238">DNA-binding</keyword>
<dbReference type="GO" id="GO:0003677">
    <property type="term" value="F:DNA binding"/>
    <property type="evidence" value="ECO:0007669"/>
    <property type="project" value="UniProtKB-KW"/>
</dbReference>
<dbReference type="PANTHER" id="PTHR38445:SF6">
    <property type="entry name" value="GNTR-FAMILY TRANSCRIPTIONAL REGULATOR"/>
    <property type="match status" value="1"/>
</dbReference>
<name>A0A919Y965_9BACL</name>
<dbReference type="GO" id="GO:0003700">
    <property type="term" value="F:DNA-binding transcription factor activity"/>
    <property type="evidence" value="ECO:0007669"/>
    <property type="project" value="InterPro"/>
</dbReference>
<comment type="caution">
    <text evidence="5">The sequence shown here is derived from an EMBL/GenBank/DDBJ whole genome shotgun (WGS) entry which is preliminary data.</text>
</comment>
<evidence type="ECO:0000256" key="1">
    <source>
        <dbReference type="ARBA" id="ARBA00023015"/>
    </source>
</evidence>
<organism evidence="5 6">
    <name type="scientific">Paenibacillus azoreducens</name>
    <dbReference type="NCBI Taxonomy" id="116718"/>
    <lineage>
        <taxon>Bacteria</taxon>
        <taxon>Bacillati</taxon>
        <taxon>Bacillota</taxon>
        <taxon>Bacilli</taxon>
        <taxon>Bacillales</taxon>
        <taxon>Paenibacillaceae</taxon>
        <taxon>Paenibacillus</taxon>
    </lineage>
</organism>
<proteinExistence type="predicted"/>
<dbReference type="InterPro" id="IPR036388">
    <property type="entry name" value="WH-like_DNA-bd_sf"/>
</dbReference>
<evidence type="ECO:0000256" key="3">
    <source>
        <dbReference type="ARBA" id="ARBA00023163"/>
    </source>
</evidence>
<dbReference type="InterPro" id="IPR000524">
    <property type="entry name" value="Tscrpt_reg_HTH_GntR"/>
</dbReference>